<proteinExistence type="predicted"/>
<reference evidence="3" key="1">
    <citation type="submission" date="2023-03" db="EMBL/GenBank/DDBJ databases">
        <title>Massive genome expansion in bonnet fungi (Mycena s.s.) driven by repeated elements and novel gene families across ecological guilds.</title>
        <authorList>
            <consortium name="Lawrence Berkeley National Laboratory"/>
            <person name="Harder C.B."/>
            <person name="Miyauchi S."/>
            <person name="Viragh M."/>
            <person name="Kuo A."/>
            <person name="Thoen E."/>
            <person name="Andreopoulos B."/>
            <person name="Lu D."/>
            <person name="Skrede I."/>
            <person name="Drula E."/>
            <person name="Henrissat B."/>
            <person name="Morin E."/>
            <person name="Kohler A."/>
            <person name="Barry K."/>
            <person name="LaButti K."/>
            <person name="Morin E."/>
            <person name="Salamov A."/>
            <person name="Lipzen A."/>
            <person name="Mereny Z."/>
            <person name="Hegedus B."/>
            <person name="Baldrian P."/>
            <person name="Stursova M."/>
            <person name="Weitz H."/>
            <person name="Taylor A."/>
            <person name="Grigoriev I.V."/>
            <person name="Nagy L.G."/>
            <person name="Martin F."/>
            <person name="Kauserud H."/>
        </authorList>
    </citation>
    <scope>NUCLEOTIDE SEQUENCE</scope>
    <source>
        <strain evidence="3">CBHHK182m</strain>
    </source>
</reference>
<keyword evidence="4" id="KW-1185">Reference proteome</keyword>
<protein>
    <recommendedName>
        <fullName evidence="5">Glycoside hydrolase family 76 protein</fullName>
    </recommendedName>
</protein>
<dbReference type="InterPro" id="IPR053169">
    <property type="entry name" value="MUG_Protein"/>
</dbReference>
<dbReference type="Pfam" id="PF03663">
    <property type="entry name" value="Glyco_hydro_76"/>
    <property type="match status" value="1"/>
</dbReference>
<evidence type="ECO:0000256" key="2">
    <source>
        <dbReference type="SAM" id="Phobius"/>
    </source>
</evidence>
<dbReference type="Proteomes" id="UP001215598">
    <property type="component" value="Unassembled WGS sequence"/>
</dbReference>
<gene>
    <name evidence="3" type="ORF">B0H16DRAFT_1649363</name>
</gene>
<evidence type="ECO:0000313" key="3">
    <source>
        <dbReference type="EMBL" id="KAJ7695260.1"/>
    </source>
</evidence>
<keyword evidence="2" id="KW-1133">Transmembrane helix</keyword>
<evidence type="ECO:0000256" key="1">
    <source>
        <dbReference type="SAM" id="MobiDB-lite"/>
    </source>
</evidence>
<name>A0AAD7DMY5_9AGAR</name>
<evidence type="ECO:0008006" key="5">
    <source>
        <dbReference type="Google" id="ProtNLM"/>
    </source>
</evidence>
<accession>A0AAD7DMY5</accession>
<comment type="caution">
    <text evidence="3">The sequence shown here is derived from an EMBL/GenBank/DDBJ whole genome shotgun (WGS) entry which is preliminary data.</text>
</comment>
<evidence type="ECO:0000313" key="4">
    <source>
        <dbReference type="Proteomes" id="UP001215598"/>
    </source>
</evidence>
<dbReference type="AlphaFoldDB" id="A0AAD7DMY5"/>
<dbReference type="InterPro" id="IPR005198">
    <property type="entry name" value="Glyco_hydro_76"/>
</dbReference>
<keyword evidence="2" id="KW-0812">Transmembrane</keyword>
<dbReference type="CDD" id="cd12087">
    <property type="entry name" value="TM_EGFR-like"/>
    <property type="match status" value="1"/>
</dbReference>
<feature type="transmembrane region" description="Helical" evidence="2">
    <location>
        <begin position="401"/>
        <end position="425"/>
    </location>
</feature>
<feature type="region of interest" description="Disordered" evidence="1">
    <location>
        <begin position="516"/>
        <end position="544"/>
    </location>
</feature>
<dbReference type="GO" id="GO:0005975">
    <property type="term" value="P:carbohydrate metabolic process"/>
    <property type="evidence" value="ECO:0007669"/>
    <property type="project" value="InterPro"/>
</dbReference>
<organism evidence="3 4">
    <name type="scientific">Mycena metata</name>
    <dbReference type="NCBI Taxonomy" id="1033252"/>
    <lineage>
        <taxon>Eukaryota</taxon>
        <taxon>Fungi</taxon>
        <taxon>Dikarya</taxon>
        <taxon>Basidiomycota</taxon>
        <taxon>Agaricomycotina</taxon>
        <taxon>Agaricomycetes</taxon>
        <taxon>Agaricomycetidae</taxon>
        <taxon>Agaricales</taxon>
        <taxon>Marasmiineae</taxon>
        <taxon>Mycenaceae</taxon>
        <taxon>Mycena</taxon>
    </lineage>
</organism>
<keyword evidence="2" id="KW-0472">Membrane</keyword>
<dbReference type="SUPFAM" id="SSF48208">
    <property type="entry name" value="Six-hairpin glycosidases"/>
    <property type="match status" value="1"/>
</dbReference>
<dbReference type="PANTHER" id="PTHR47791">
    <property type="entry name" value="MEIOTICALLY UP-REGULATED GENE 191 PROTEIN"/>
    <property type="match status" value="1"/>
</dbReference>
<sequence length="544" mass="58195">MLRFTFIYCLLEYFSDSLAIPTLKPRILSSSWRKPTITQNTAQRISIASDALEKAFDNLSSVNQFDGQTYELVGNVFSQMAEFDRITNETKYESSLQQFFAQTQQTRPNFMDPLTYGYAAIRAYAAYNNSAFLDYAIQSWSFGQAYTLTGSATALNKNLTLDSGVCQNGATLAGGTFWTTTASDPDIAAMSSGLSALLAEATSTPSFLAAANASANFIHAQLYNANGFVQQIVSGSQADSCKITNTATNSYTSGLFIEGLAVLASITPNAQTQTLLNTLITTVLSTSFWQTSDGIIAIGNSKDGDSILVRALTAAYVRNVTTPEVHANLYDYIGVQFNALMDLATINGTNVYAAQWTGPPSSSFSESNQSSALAVLLSAAYLDPPNTTSTSSSLKPASPPVGAITGGVIGGLLFIAMIGVLFLLVRRRTRARQPPPISNTSPFISELATLAEFPASQAAKANGPSEPYSHWQTTQQQANLPISLPYRRPAKTGVPHQESQVPGPLVAATAMSSSIIPNPEQEEQGEAPPPEYVAGVEPRYIVSQ</sequence>
<dbReference type="EMBL" id="JARKIB010000663">
    <property type="protein sequence ID" value="KAJ7695260.1"/>
    <property type="molecule type" value="Genomic_DNA"/>
</dbReference>
<dbReference type="Gene3D" id="1.50.10.20">
    <property type="match status" value="1"/>
</dbReference>
<dbReference type="InterPro" id="IPR008928">
    <property type="entry name" value="6-hairpin_glycosidase_sf"/>
</dbReference>
<dbReference type="PANTHER" id="PTHR47791:SF3">
    <property type="entry name" value="MEIOTICALLY UP-REGULATED GENE 191 PROTEIN"/>
    <property type="match status" value="1"/>
</dbReference>